<comment type="caution">
    <text evidence="5">The sequence shown here is derived from an EMBL/GenBank/DDBJ whole genome shotgun (WGS) entry which is preliminary data.</text>
</comment>
<organism evidence="5 6">
    <name type="scientific">Giardia intestinalis (strain ATCC 50803 / WB clone C6)</name>
    <name type="common">Giardia lamblia</name>
    <dbReference type="NCBI Taxonomy" id="184922"/>
    <lineage>
        <taxon>Eukaryota</taxon>
        <taxon>Metamonada</taxon>
        <taxon>Diplomonadida</taxon>
        <taxon>Hexamitidae</taxon>
        <taxon>Giardiinae</taxon>
        <taxon>Giardia</taxon>
    </lineage>
</organism>
<proteinExistence type="predicted"/>
<dbReference type="EMBL" id="AACB03000002">
    <property type="protein sequence ID" value="KAE8303606.1"/>
    <property type="molecule type" value="Genomic_DNA"/>
</dbReference>
<dbReference type="VEuPathDB" id="GiardiaDB:GL50803_17127"/>
<evidence type="ECO:0000313" key="6">
    <source>
        <dbReference type="Proteomes" id="UP000001548"/>
    </source>
</evidence>
<dbReference type="RefSeq" id="XP_001709488.1">
    <property type="nucleotide sequence ID" value="XM_001709436.1"/>
</dbReference>
<keyword evidence="4" id="KW-0472">Membrane</keyword>
<dbReference type="AlphaFoldDB" id="A8B448"/>
<evidence type="ECO:0000313" key="5">
    <source>
        <dbReference type="EMBL" id="KAE8303606.1"/>
    </source>
</evidence>
<sequence>MAVLSLLIGLGCVALTWLLFVSVLRRSSPSTLLRLKESGVSVTHNGFSKAFYFKSIPQYNLTLSVSPASESASKKKARALQIISTLSVVLGTAFSILSIAVIIWSIWSSFNKKEVPYTLTVPHSNVLTVFLCLCSAVLFHEMGHLLLMYSTKTPIRGFEVGIRYFIPFVTIFGALNSPGSASDSQKETINAIGGILGNISTSLIALAIAYLVSYRTRTSVSSTSLFVYLGEDPHDISPYSLVQSVGSTPIHSPMDLDRALRTIEAQYTGDYGAIELLVDNKNTFSLAAGIRQSVQAQLAYQKSGALAGVADLWPPYSSSQSLGGIQIPYTALENMEPLQCHIPQDGVPILLSHYHVLSASHLLVLSPYVMNTSLLSTFLSSDQSSLCHYSTADYVCMYPYFFANDTLSASGNGVYARSIVNGVQQMIPLPVSGSHQTLTLEGWKKQYQRQFVAVPTSLVGTASDAKELEVAVQRIRRTNKFTFIVQIFTETSAGMAILASLGFPFGSDGQHLLRNVLRNKSTQAIVQSAFWASSLTLCCFLGLSTIYSLF</sequence>
<evidence type="ECO:0000256" key="1">
    <source>
        <dbReference type="ARBA" id="ARBA00004141"/>
    </source>
</evidence>
<reference evidence="5 6" key="1">
    <citation type="journal article" date="2007" name="Science">
        <title>Genomic minimalism in the early diverging intestinal parasite Giardia lamblia.</title>
        <authorList>
            <person name="Morrison H.G."/>
            <person name="McArthur A.G."/>
            <person name="Gillin F.D."/>
            <person name="Aley S.B."/>
            <person name="Adam R.D."/>
            <person name="Olsen G.J."/>
            <person name="Best A.A."/>
            <person name="Cande W.Z."/>
            <person name="Chen F."/>
            <person name="Cipriano M.J."/>
            <person name="Davids B.J."/>
            <person name="Dawson S.C."/>
            <person name="Elmendorf H.G."/>
            <person name="Hehl A.B."/>
            <person name="Holder M.E."/>
            <person name="Huse S.M."/>
            <person name="Kim U.U."/>
            <person name="Lasek-Nesselquist E."/>
            <person name="Manning G."/>
            <person name="Nigam A."/>
            <person name="Nixon J.E."/>
            <person name="Palm D."/>
            <person name="Passamaneck N.E."/>
            <person name="Prabhu A."/>
            <person name="Reich C.I."/>
            <person name="Reiner D.S."/>
            <person name="Samuelson J."/>
            <person name="Svard S.G."/>
            <person name="Sogin M.L."/>
        </authorList>
    </citation>
    <scope>NUCLEOTIDE SEQUENCE [LARGE SCALE GENOMIC DNA]</scope>
    <source>
        <strain evidence="5 6">WB C6</strain>
    </source>
</reference>
<dbReference type="GO" id="GO:0016020">
    <property type="term" value="C:membrane"/>
    <property type="evidence" value="ECO:0007669"/>
    <property type="project" value="UniProtKB-SubCell"/>
</dbReference>
<dbReference type="HOGENOM" id="CLU_495631_0_0_1"/>
<evidence type="ECO:0000256" key="3">
    <source>
        <dbReference type="ARBA" id="ARBA00022989"/>
    </source>
</evidence>
<evidence type="ECO:0000256" key="2">
    <source>
        <dbReference type="ARBA" id="ARBA00022692"/>
    </source>
</evidence>
<dbReference type="Pfam" id="PF02163">
    <property type="entry name" value="Peptidase_M50"/>
    <property type="match status" value="1"/>
</dbReference>
<evidence type="ECO:0000256" key="4">
    <source>
        <dbReference type="ARBA" id="ARBA00023136"/>
    </source>
</evidence>
<dbReference type="Proteomes" id="UP000001548">
    <property type="component" value="Unassembled WGS sequence"/>
</dbReference>
<dbReference type="GeneID" id="5702433"/>
<keyword evidence="2" id="KW-0812">Transmembrane</keyword>
<gene>
    <name evidence="5" type="ORF">GL50803_0017127</name>
</gene>
<dbReference type="OMA" id="TADYVCM"/>
<keyword evidence="3" id="KW-1133">Transmembrane helix</keyword>
<comment type="subcellular location">
    <subcellularLocation>
        <location evidence="1">Membrane</location>
        <topology evidence="1">Multi-pass membrane protein</topology>
    </subcellularLocation>
</comment>
<name>A8B448_GIAIC</name>
<accession>A8B448</accession>
<dbReference type="InterPro" id="IPR008915">
    <property type="entry name" value="Peptidase_M50"/>
</dbReference>
<dbReference type="GO" id="GO:0006508">
    <property type="term" value="P:proteolysis"/>
    <property type="evidence" value="ECO:0007669"/>
    <property type="project" value="InterPro"/>
</dbReference>
<keyword evidence="6" id="KW-1185">Reference proteome</keyword>
<dbReference type="KEGG" id="gla:GL50803_0017127"/>
<protein>
    <submittedName>
        <fullName evidence="5">Uncharacterized protein</fullName>
    </submittedName>
</protein>